<dbReference type="Proteomes" id="UP000092634">
    <property type="component" value="Unassembled WGS sequence"/>
</dbReference>
<comment type="caution">
    <text evidence="2">The sequence shown here is derived from an EMBL/GenBank/DDBJ whole genome shotgun (WGS) entry which is preliminary data.</text>
</comment>
<evidence type="ECO:0000313" key="2">
    <source>
        <dbReference type="EMBL" id="OFJ46519.1"/>
    </source>
</evidence>
<dbReference type="Pfam" id="PF01526">
    <property type="entry name" value="DDE_Tnp_Tn3"/>
    <property type="match status" value="1"/>
</dbReference>
<sequence>MRLKSGAQVQNKTLLLSAILADSMNLGLTKMAESSPARAISTCSDTARFTDHVFALMRMLAFRFAPRIRDLGDTKLYFSVAAGEYPRLKIMIGGTLNIKHMRTLWDDIVRLVSSIKHGTVTASLMLRKLGSHPRQNGLAIGLRELGRIERTLLILDWLQSVELRRCVHAGLNKGEARNALARAVFIHRLGEIRDRCFEQQRHRASGLNLVTATIVVWNTVYLERATQALPEAGKLPDDGMLQYLAPLGWNTST</sequence>
<evidence type="ECO:0000259" key="1">
    <source>
        <dbReference type="Pfam" id="PF01526"/>
    </source>
</evidence>
<reference evidence="2 3" key="1">
    <citation type="submission" date="2016-10" db="EMBL/GenBank/DDBJ databases">
        <title>Updated version of Genome Assembly of Janthinobacterium lividum ERGS5:01.</title>
        <authorList>
            <person name="Kumar R."/>
            <person name="Acharya V."/>
            <person name="Singh D."/>
        </authorList>
    </citation>
    <scope>NUCLEOTIDE SEQUENCE [LARGE SCALE GENOMIC DNA]</scope>
    <source>
        <strain evidence="2 3">ERGS5:01</strain>
    </source>
</reference>
<dbReference type="AlphaFoldDB" id="A0A1E8PLL5"/>
<accession>A0A1E8PLL5</accession>
<gene>
    <name evidence="2" type="ORF">BA896_020860</name>
</gene>
<name>A0A1E8PLL5_9BURK</name>
<organism evidence="2 3">
    <name type="scientific">Janthinobacterium lividum</name>
    <dbReference type="NCBI Taxonomy" id="29581"/>
    <lineage>
        <taxon>Bacteria</taxon>
        <taxon>Pseudomonadati</taxon>
        <taxon>Pseudomonadota</taxon>
        <taxon>Betaproteobacteria</taxon>
        <taxon>Burkholderiales</taxon>
        <taxon>Oxalobacteraceae</taxon>
        <taxon>Janthinobacterium</taxon>
    </lineage>
</organism>
<protein>
    <submittedName>
        <fullName evidence="2">Transposase</fullName>
    </submittedName>
</protein>
<dbReference type="GO" id="GO:0006313">
    <property type="term" value="P:DNA transposition"/>
    <property type="evidence" value="ECO:0007669"/>
    <property type="project" value="InterPro"/>
</dbReference>
<evidence type="ECO:0000313" key="3">
    <source>
        <dbReference type="Proteomes" id="UP000092634"/>
    </source>
</evidence>
<dbReference type="GO" id="GO:0004803">
    <property type="term" value="F:transposase activity"/>
    <property type="evidence" value="ECO:0007669"/>
    <property type="project" value="InterPro"/>
</dbReference>
<feature type="domain" description="Tn3 transposase DDE" evidence="1">
    <location>
        <begin position="43"/>
        <end position="250"/>
    </location>
</feature>
<dbReference type="InterPro" id="IPR002513">
    <property type="entry name" value="Tn3_Tnp_DDE_dom"/>
</dbReference>
<dbReference type="EMBL" id="MAQB02000012">
    <property type="protein sequence ID" value="OFJ46519.1"/>
    <property type="molecule type" value="Genomic_DNA"/>
</dbReference>
<proteinExistence type="predicted"/>